<feature type="transmembrane region" description="Helical" evidence="10">
    <location>
        <begin position="7"/>
        <end position="26"/>
    </location>
</feature>
<feature type="transmembrane region" description="Helical" evidence="10">
    <location>
        <begin position="182"/>
        <end position="205"/>
    </location>
</feature>
<sequence length="396" mass="42127">MTSNSRVVGSIFILAGTTIGAGMLALPLTSAGLGFGTSVAVMLGIWVLMAYTGLLMLELHQHMPLTTTLHGLAGQFLGWKGRSTATLAMLFLLYALCAAYIAGGGALMQEHLKNLVPGLPPFSGVLVFTLVIGLVVSLGTSKVDMINRILFVLKLITLATALVMLTPQVSSGYLLDLPLEQGLLVAALPVIFTSFGFHSCIPSLVRYVNNDIASLRKIVLIGSSLPLVIYIIWQALSFGTVGQDGLMRNNDLPDFVNSIAAVVHSDWVVAAISLFADLALATSFLGVSLGLFDFLAEKFQRPDNKRGRMQTGLITFLPPLVFALFYPQGFIIALGYAAIALVIIAIVLPVLMVRKARIDYADASYQVAGGSLGLYLALLVGALVIIAQLMVAFNLV</sequence>
<dbReference type="GO" id="GO:0015173">
    <property type="term" value="F:aromatic amino acid transmembrane transporter activity"/>
    <property type="evidence" value="ECO:0007669"/>
    <property type="project" value="UniProtKB-UniRule"/>
</dbReference>
<organism evidence="11 12">
    <name type="scientific">Aliidiomarina minuta</name>
    <dbReference type="NCBI Taxonomy" id="880057"/>
    <lineage>
        <taxon>Bacteria</taxon>
        <taxon>Pseudomonadati</taxon>
        <taxon>Pseudomonadota</taxon>
        <taxon>Gammaproteobacteria</taxon>
        <taxon>Alteromonadales</taxon>
        <taxon>Idiomarinaceae</taxon>
        <taxon>Aliidiomarina</taxon>
    </lineage>
</organism>
<name>A0A432W677_9GAMM</name>
<evidence type="ECO:0000256" key="9">
    <source>
        <dbReference type="ARBA" id="ARBA00023136"/>
    </source>
</evidence>
<evidence type="ECO:0000313" key="12">
    <source>
        <dbReference type="Proteomes" id="UP000288293"/>
    </source>
</evidence>
<feature type="transmembrane region" description="Helical" evidence="10">
    <location>
        <begin position="32"/>
        <end position="57"/>
    </location>
</feature>
<dbReference type="Gene3D" id="1.20.1740.10">
    <property type="entry name" value="Amino acid/polyamine transporter I"/>
    <property type="match status" value="1"/>
</dbReference>
<dbReference type="RefSeq" id="WP_126802241.1">
    <property type="nucleotide sequence ID" value="NZ_PIPL01000001.1"/>
</dbReference>
<dbReference type="NCBIfam" id="TIGR00837">
    <property type="entry name" value="araaP"/>
    <property type="match status" value="1"/>
</dbReference>
<dbReference type="InterPro" id="IPR013059">
    <property type="entry name" value="Trp_tyr_transpt"/>
</dbReference>
<keyword evidence="8 10" id="KW-1133">Transmembrane helix</keyword>
<comment type="subcellular location">
    <subcellularLocation>
        <location evidence="1 10">Cell inner membrane</location>
        <topology evidence="1 10">Multi-pass membrane protein</topology>
    </subcellularLocation>
</comment>
<dbReference type="PRINTS" id="PR00166">
    <property type="entry name" value="AROAAPRMEASE"/>
</dbReference>
<evidence type="ECO:0000256" key="3">
    <source>
        <dbReference type="ARBA" id="ARBA00022448"/>
    </source>
</evidence>
<dbReference type="GO" id="GO:0003333">
    <property type="term" value="P:amino acid transmembrane transport"/>
    <property type="evidence" value="ECO:0007669"/>
    <property type="project" value="InterPro"/>
</dbReference>
<dbReference type="PROSITE" id="PS00594">
    <property type="entry name" value="AROMATIC_AA_PERMEASE_1"/>
    <property type="match status" value="1"/>
</dbReference>
<keyword evidence="12" id="KW-1185">Reference proteome</keyword>
<accession>A0A432W677</accession>
<dbReference type="OrthoDB" id="18749at2"/>
<evidence type="ECO:0000256" key="5">
    <source>
        <dbReference type="ARBA" id="ARBA00022519"/>
    </source>
</evidence>
<dbReference type="InterPro" id="IPR013061">
    <property type="entry name" value="Trp/try_permease_CS"/>
</dbReference>
<dbReference type="GO" id="GO:0005886">
    <property type="term" value="C:plasma membrane"/>
    <property type="evidence" value="ECO:0007669"/>
    <property type="project" value="UniProtKB-SubCell"/>
</dbReference>
<feature type="transmembrane region" description="Helical" evidence="10">
    <location>
        <begin position="151"/>
        <end position="170"/>
    </location>
</feature>
<evidence type="ECO:0000256" key="8">
    <source>
        <dbReference type="ARBA" id="ARBA00022989"/>
    </source>
</evidence>
<protein>
    <recommendedName>
        <fullName evidence="10">Aromatic amino acid permease</fullName>
    </recommendedName>
</protein>
<comment type="function">
    <text evidence="10">Involved in transporting aromatic amino acids across the cytoplasmic membrane.</text>
</comment>
<comment type="caution">
    <text evidence="11">The sequence shown here is derived from an EMBL/GenBank/DDBJ whole genome shotgun (WGS) entry which is preliminary data.</text>
</comment>
<feature type="transmembrane region" description="Helical" evidence="10">
    <location>
        <begin position="119"/>
        <end position="139"/>
    </location>
</feature>
<dbReference type="Proteomes" id="UP000288293">
    <property type="component" value="Unassembled WGS sequence"/>
</dbReference>
<feature type="transmembrane region" description="Helical" evidence="10">
    <location>
        <begin position="217"/>
        <end position="236"/>
    </location>
</feature>
<dbReference type="InterPro" id="IPR018227">
    <property type="entry name" value="Amino_acid_transport_2"/>
</dbReference>
<keyword evidence="4 10" id="KW-1003">Cell membrane</keyword>
<dbReference type="EMBL" id="PIPL01000001">
    <property type="protein sequence ID" value="RUO25542.1"/>
    <property type="molecule type" value="Genomic_DNA"/>
</dbReference>
<feature type="transmembrane region" description="Helical" evidence="10">
    <location>
        <begin position="372"/>
        <end position="393"/>
    </location>
</feature>
<feature type="transmembrane region" description="Helical" evidence="10">
    <location>
        <begin position="307"/>
        <end position="325"/>
    </location>
</feature>
<evidence type="ECO:0000313" key="11">
    <source>
        <dbReference type="EMBL" id="RUO25542.1"/>
    </source>
</evidence>
<keyword evidence="5 10" id="KW-0997">Cell inner membrane</keyword>
<evidence type="ECO:0000256" key="2">
    <source>
        <dbReference type="ARBA" id="ARBA00005452"/>
    </source>
</evidence>
<dbReference type="PANTHER" id="PTHR46997">
    <property type="entry name" value="LOW AFFINITY TRYPTOPHAN PERMEASE-RELATED"/>
    <property type="match status" value="1"/>
</dbReference>
<reference evidence="11 12" key="1">
    <citation type="journal article" date="2011" name="Front. Microbiol.">
        <title>Genomic signatures of strain selection and enhancement in Bacillus atrophaeus var. globigii, a historical biowarfare simulant.</title>
        <authorList>
            <person name="Gibbons H.S."/>
            <person name="Broomall S.M."/>
            <person name="McNew L.A."/>
            <person name="Daligault H."/>
            <person name="Chapman C."/>
            <person name="Bruce D."/>
            <person name="Karavis M."/>
            <person name="Krepps M."/>
            <person name="McGregor P.A."/>
            <person name="Hong C."/>
            <person name="Park K.H."/>
            <person name="Akmal A."/>
            <person name="Feldman A."/>
            <person name="Lin J.S."/>
            <person name="Chang W.E."/>
            <person name="Higgs B.W."/>
            <person name="Demirev P."/>
            <person name="Lindquist J."/>
            <person name="Liem A."/>
            <person name="Fochler E."/>
            <person name="Read T.D."/>
            <person name="Tapia R."/>
            <person name="Johnson S."/>
            <person name="Bishop-Lilly K.A."/>
            <person name="Detter C."/>
            <person name="Han C."/>
            <person name="Sozhamannan S."/>
            <person name="Rosenzweig C.N."/>
            <person name="Skowronski E.W."/>
        </authorList>
    </citation>
    <scope>NUCLEOTIDE SEQUENCE [LARGE SCALE GENOMIC DNA]</scope>
    <source>
        <strain evidence="11 12">MLST1</strain>
    </source>
</reference>
<dbReference type="Pfam" id="PF03222">
    <property type="entry name" value="Trp_Tyr_perm"/>
    <property type="match status" value="1"/>
</dbReference>
<evidence type="ECO:0000256" key="1">
    <source>
        <dbReference type="ARBA" id="ARBA00004429"/>
    </source>
</evidence>
<evidence type="ECO:0000256" key="10">
    <source>
        <dbReference type="RuleBase" id="RU367149"/>
    </source>
</evidence>
<keyword evidence="9 10" id="KW-0472">Membrane</keyword>
<feature type="transmembrane region" description="Helical" evidence="10">
    <location>
        <begin position="331"/>
        <end position="351"/>
    </location>
</feature>
<proteinExistence type="inferred from homology"/>
<keyword evidence="3 10" id="KW-0813">Transport</keyword>
<evidence type="ECO:0000256" key="6">
    <source>
        <dbReference type="ARBA" id="ARBA00022692"/>
    </source>
</evidence>
<keyword evidence="7 10" id="KW-0029">Amino-acid transport</keyword>
<comment type="similarity">
    <text evidence="2 10">Belongs to the amino acid/polyamine transporter 2 family. Mtr/TnaB/TyrP permease subfamily.</text>
</comment>
<dbReference type="PANTHER" id="PTHR46997:SF2">
    <property type="entry name" value="TYROSINE-SPECIFIC TRANSPORT SYSTEM"/>
    <property type="match status" value="1"/>
</dbReference>
<evidence type="ECO:0000256" key="7">
    <source>
        <dbReference type="ARBA" id="ARBA00022970"/>
    </source>
</evidence>
<keyword evidence="6 10" id="KW-0812">Transmembrane</keyword>
<evidence type="ECO:0000256" key="4">
    <source>
        <dbReference type="ARBA" id="ARBA00022475"/>
    </source>
</evidence>
<gene>
    <name evidence="11" type="ORF">CWE09_02055</name>
</gene>
<dbReference type="AlphaFoldDB" id="A0A432W677"/>
<feature type="transmembrane region" description="Helical" evidence="10">
    <location>
        <begin position="87"/>
        <end position="107"/>
    </location>
</feature>
<feature type="transmembrane region" description="Helical" evidence="10">
    <location>
        <begin position="267"/>
        <end position="295"/>
    </location>
</feature>